<feature type="non-terminal residue" evidence="3">
    <location>
        <position position="1"/>
    </location>
</feature>
<accession>A0AAV2IDR2</accession>
<feature type="domain" description="C2H2-type" evidence="2">
    <location>
        <begin position="43"/>
        <end position="66"/>
    </location>
</feature>
<proteinExistence type="predicted"/>
<dbReference type="SUPFAM" id="SSF57667">
    <property type="entry name" value="beta-beta-alpha zinc fingers"/>
    <property type="match status" value="1"/>
</dbReference>
<evidence type="ECO:0000313" key="3">
    <source>
        <dbReference type="EMBL" id="CAL1545053.1"/>
    </source>
</evidence>
<dbReference type="InterPro" id="IPR036236">
    <property type="entry name" value="Znf_C2H2_sf"/>
</dbReference>
<keyword evidence="1" id="KW-0479">Metal-binding</keyword>
<keyword evidence="1" id="KW-0863">Zinc-finger</keyword>
<feature type="domain" description="C2H2-type" evidence="2">
    <location>
        <begin position="15"/>
        <end position="42"/>
    </location>
</feature>
<keyword evidence="4" id="KW-1185">Reference proteome</keyword>
<gene>
    <name evidence="3" type="ORF">GSLYS_00018536001</name>
</gene>
<dbReference type="Gene3D" id="3.30.160.60">
    <property type="entry name" value="Classic Zinc Finger"/>
    <property type="match status" value="1"/>
</dbReference>
<protein>
    <recommendedName>
        <fullName evidence="2">C2H2-type domain-containing protein</fullName>
    </recommendedName>
</protein>
<evidence type="ECO:0000259" key="2">
    <source>
        <dbReference type="PROSITE" id="PS50157"/>
    </source>
</evidence>
<sequence>KGAGCKQSNPVSGRHECEHCHKVFSFSQGLRRHKWKCEGSRIWPCSYCDKYFYRSDHLKIHQKSYHENSFLIDRI</sequence>
<keyword evidence="1" id="KW-0862">Zinc</keyword>
<dbReference type="Proteomes" id="UP001497497">
    <property type="component" value="Unassembled WGS sequence"/>
</dbReference>
<dbReference type="Pfam" id="PF00096">
    <property type="entry name" value="zf-C2H2"/>
    <property type="match status" value="2"/>
</dbReference>
<organism evidence="3 4">
    <name type="scientific">Lymnaea stagnalis</name>
    <name type="common">Great pond snail</name>
    <name type="synonym">Helix stagnalis</name>
    <dbReference type="NCBI Taxonomy" id="6523"/>
    <lineage>
        <taxon>Eukaryota</taxon>
        <taxon>Metazoa</taxon>
        <taxon>Spiralia</taxon>
        <taxon>Lophotrochozoa</taxon>
        <taxon>Mollusca</taxon>
        <taxon>Gastropoda</taxon>
        <taxon>Heterobranchia</taxon>
        <taxon>Euthyneura</taxon>
        <taxon>Panpulmonata</taxon>
        <taxon>Hygrophila</taxon>
        <taxon>Lymnaeoidea</taxon>
        <taxon>Lymnaeidae</taxon>
        <taxon>Lymnaea</taxon>
    </lineage>
</organism>
<reference evidence="3 4" key="1">
    <citation type="submission" date="2024-04" db="EMBL/GenBank/DDBJ databases">
        <authorList>
            <consortium name="Genoscope - CEA"/>
            <person name="William W."/>
        </authorList>
    </citation>
    <scope>NUCLEOTIDE SEQUENCE [LARGE SCALE GENOMIC DNA]</scope>
</reference>
<dbReference type="GO" id="GO:0008270">
    <property type="term" value="F:zinc ion binding"/>
    <property type="evidence" value="ECO:0007669"/>
    <property type="project" value="UniProtKB-KW"/>
</dbReference>
<dbReference type="EMBL" id="CAXITT010000670">
    <property type="protein sequence ID" value="CAL1545053.1"/>
    <property type="molecule type" value="Genomic_DNA"/>
</dbReference>
<dbReference type="PROSITE" id="PS50157">
    <property type="entry name" value="ZINC_FINGER_C2H2_2"/>
    <property type="match status" value="2"/>
</dbReference>
<dbReference type="InterPro" id="IPR013087">
    <property type="entry name" value="Znf_C2H2_type"/>
</dbReference>
<dbReference type="PROSITE" id="PS00028">
    <property type="entry name" value="ZINC_FINGER_C2H2_1"/>
    <property type="match status" value="1"/>
</dbReference>
<comment type="caution">
    <text evidence="3">The sequence shown here is derived from an EMBL/GenBank/DDBJ whole genome shotgun (WGS) entry which is preliminary data.</text>
</comment>
<evidence type="ECO:0000256" key="1">
    <source>
        <dbReference type="PROSITE-ProRule" id="PRU00042"/>
    </source>
</evidence>
<dbReference type="AlphaFoldDB" id="A0AAV2IDR2"/>
<name>A0AAV2IDR2_LYMST</name>
<evidence type="ECO:0000313" key="4">
    <source>
        <dbReference type="Proteomes" id="UP001497497"/>
    </source>
</evidence>